<dbReference type="EMBL" id="CP026995">
    <property type="protein sequence ID" value="QLH07858.1"/>
    <property type="molecule type" value="Genomic_DNA"/>
</dbReference>
<accession>A0A7D5R8K5</accession>
<evidence type="ECO:0000256" key="1">
    <source>
        <dbReference type="ARBA" id="ARBA00023118"/>
    </source>
</evidence>
<proteinExistence type="predicted"/>
<evidence type="ECO:0000313" key="2">
    <source>
        <dbReference type="EMBL" id="QLH07858.1"/>
    </source>
</evidence>
<protein>
    <recommendedName>
        <fullName evidence="4">CRISPR-associated protein Cas5</fullName>
    </recommendedName>
</protein>
<dbReference type="KEGG" id="nue:C5F50_01790"/>
<dbReference type="InterPro" id="IPR013422">
    <property type="entry name" value="CRISPR-assoc_prot_Cas5_N"/>
</dbReference>
<keyword evidence="1" id="KW-0051">Antiviral defense</keyword>
<keyword evidence="3" id="KW-1185">Reference proteome</keyword>
<name>A0A7D5R8K5_9ARCH</name>
<dbReference type="NCBIfam" id="TIGR02593">
    <property type="entry name" value="CRISPR_cas5"/>
    <property type="match status" value="1"/>
</dbReference>
<evidence type="ECO:0008006" key="4">
    <source>
        <dbReference type="Google" id="ProtNLM"/>
    </source>
</evidence>
<dbReference type="GO" id="GO:0051607">
    <property type="term" value="P:defense response to virus"/>
    <property type="evidence" value="ECO:0007669"/>
    <property type="project" value="UniProtKB-KW"/>
</dbReference>
<organism evidence="2 3">
    <name type="scientific">Nitrosopumilus ureiphilus</name>
    <dbReference type="NCBI Taxonomy" id="1470067"/>
    <lineage>
        <taxon>Archaea</taxon>
        <taxon>Nitrososphaerota</taxon>
        <taxon>Nitrososphaeria</taxon>
        <taxon>Nitrosopumilales</taxon>
        <taxon>Nitrosopumilaceae</taxon>
        <taxon>Nitrosopumilus</taxon>
    </lineage>
</organism>
<gene>
    <name evidence="2" type="ORF">C5F50_01790</name>
</gene>
<dbReference type="AlphaFoldDB" id="A0A7D5R8K5"/>
<dbReference type="Proteomes" id="UP000509478">
    <property type="component" value="Chromosome"/>
</dbReference>
<reference evidence="2 3" key="1">
    <citation type="submission" date="2018-02" db="EMBL/GenBank/DDBJ databases">
        <title>Complete genome of Nitrosopumilus ureaphilus PS0.</title>
        <authorList>
            <person name="Qin W."/>
            <person name="Zheng Y."/>
            <person name="Stahl D.A."/>
        </authorList>
    </citation>
    <scope>NUCLEOTIDE SEQUENCE [LARGE SCALE GENOMIC DNA]</scope>
    <source>
        <strain evidence="2 3">PS0</strain>
    </source>
</reference>
<evidence type="ECO:0000313" key="3">
    <source>
        <dbReference type="Proteomes" id="UP000509478"/>
    </source>
</evidence>
<sequence length="27" mass="2991">MFTNPFFIESSISFPHPTPSAARAIPK</sequence>